<evidence type="ECO:0000256" key="1">
    <source>
        <dbReference type="ARBA" id="ARBA00004370"/>
    </source>
</evidence>
<dbReference type="InterPro" id="IPR025423">
    <property type="entry name" value="TMEM205-like"/>
</dbReference>
<protein>
    <submittedName>
        <fullName evidence="7">DUF4149 domain-containing protein</fullName>
    </submittedName>
</protein>
<evidence type="ECO:0000256" key="2">
    <source>
        <dbReference type="ARBA" id="ARBA00022692"/>
    </source>
</evidence>
<feature type="transmembrane region" description="Helical" evidence="5">
    <location>
        <begin position="40"/>
        <end position="59"/>
    </location>
</feature>
<feature type="transmembrane region" description="Helical" evidence="5">
    <location>
        <begin position="71"/>
        <end position="90"/>
    </location>
</feature>
<evidence type="ECO:0000256" key="3">
    <source>
        <dbReference type="ARBA" id="ARBA00022989"/>
    </source>
</evidence>
<keyword evidence="3 5" id="KW-1133">Transmembrane helix</keyword>
<dbReference type="Pfam" id="PF13664">
    <property type="entry name" value="DUF4149"/>
    <property type="match status" value="1"/>
</dbReference>
<feature type="domain" description="TMEM205-like" evidence="6">
    <location>
        <begin position="8"/>
        <end position="98"/>
    </location>
</feature>
<gene>
    <name evidence="7" type="ORF">MW290_25120</name>
</gene>
<reference evidence="7" key="1">
    <citation type="submission" date="2022-05" db="EMBL/GenBank/DDBJ databases">
        <title>An RpoN-dependent PEP-CTERM gene is involved in floc formation of an Aquincola tertiaricarbonis strain.</title>
        <authorList>
            <person name="Qiu D."/>
            <person name="Xia M."/>
        </authorList>
    </citation>
    <scope>NUCLEOTIDE SEQUENCE</scope>
    <source>
        <strain evidence="7">RN12</strain>
    </source>
</reference>
<name>A0ABY4S615_AQUTE</name>
<keyword evidence="2 5" id="KW-0812">Transmembrane</keyword>
<keyword evidence="8" id="KW-1185">Reference proteome</keyword>
<evidence type="ECO:0000313" key="8">
    <source>
        <dbReference type="Proteomes" id="UP001056201"/>
    </source>
</evidence>
<feature type="transmembrane region" description="Helical" evidence="5">
    <location>
        <begin position="110"/>
        <end position="129"/>
    </location>
</feature>
<evidence type="ECO:0000256" key="5">
    <source>
        <dbReference type="SAM" id="Phobius"/>
    </source>
</evidence>
<accession>A0ABY4S615</accession>
<evidence type="ECO:0000256" key="4">
    <source>
        <dbReference type="ARBA" id="ARBA00023136"/>
    </source>
</evidence>
<dbReference type="RefSeq" id="WP_250197077.1">
    <property type="nucleotide sequence ID" value="NZ_CP097636.1"/>
</dbReference>
<comment type="subcellular location">
    <subcellularLocation>
        <location evidence="1">Membrane</location>
    </subcellularLocation>
</comment>
<evidence type="ECO:0000259" key="6">
    <source>
        <dbReference type="Pfam" id="PF13664"/>
    </source>
</evidence>
<dbReference type="Proteomes" id="UP001056201">
    <property type="component" value="Chromosome 2"/>
</dbReference>
<proteinExistence type="predicted"/>
<dbReference type="EMBL" id="CP097636">
    <property type="protein sequence ID" value="URI08858.1"/>
    <property type="molecule type" value="Genomic_DNA"/>
</dbReference>
<sequence>MLQRLRVLLPALWAGLLLCIATLATPAVFAVAPEAAGRIVGRIFAQEAVVSMALALLLTAIERKLAPERQLGVWLALGALFCTVAGYYALQPMMAAARLGQGSLSFGQLHAISLGFFALKGVLVLVLAWRAAAPGRGLRPSSS</sequence>
<organism evidence="7 8">
    <name type="scientific">Aquincola tertiaricarbonis</name>
    <dbReference type="NCBI Taxonomy" id="391953"/>
    <lineage>
        <taxon>Bacteria</taxon>
        <taxon>Pseudomonadati</taxon>
        <taxon>Pseudomonadota</taxon>
        <taxon>Betaproteobacteria</taxon>
        <taxon>Burkholderiales</taxon>
        <taxon>Sphaerotilaceae</taxon>
        <taxon>Aquincola</taxon>
    </lineage>
</organism>
<evidence type="ECO:0000313" key="7">
    <source>
        <dbReference type="EMBL" id="URI08858.1"/>
    </source>
</evidence>
<keyword evidence="4 5" id="KW-0472">Membrane</keyword>